<sequence length="224" mass="25058">EGRLGWQKASTHPTHLTYHWVNSVSQVVIFEGIRTQLPFDLPKGVSTGDFQAHLQAPPWTGSYTLKWTLVREGITWFENQRIWMSEKRVEVKAASPPPGSLTYGAVFLSHATPTVVSRNTVYYVNLNLRNTSSFTWERTGPGFYPVHLAYHWVNSGGQTVVFEGLRTLLPGNIPPGGTTGTFAAIVHTPGNPGTYVLQWTLVHEGVTWFESRGNPKLEIWVTVQ</sequence>
<evidence type="ECO:0008006" key="3">
    <source>
        <dbReference type="Google" id="ProtNLM"/>
    </source>
</evidence>
<protein>
    <recommendedName>
        <fullName evidence="3">Next to BRCA1 central domain-containing protein</fullName>
    </recommendedName>
</protein>
<dbReference type="EMBL" id="PEWD01000009">
    <property type="protein sequence ID" value="PIU69299.1"/>
    <property type="molecule type" value="Genomic_DNA"/>
</dbReference>
<organism evidence="1 2">
    <name type="scientific">candidate division WWE3 bacterium CG06_land_8_20_14_3_00_42_16</name>
    <dbReference type="NCBI Taxonomy" id="1975083"/>
    <lineage>
        <taxon>Bacteria</taxon>
        <taxon>Katanobacteria</taxon>
    </lineage>
</organism>
<reference evidence="2" key="1">
    <citation type="submission" date="2017-09" db="EMBL/GenBank/DDBJ databases">
        <title>Depth-based differentiation of microbial function through sediment-hosted aquifers and enrichment of novel symbionts in the deep terrestrial subsurface.</title>
        <authorList>
            <person name="Probst A.J."/>
            <person name="Ladd B."/>
            <person name="Jarett J.K."/>
            <person name="Geller-Mcgrath D.E."/>
            <person name="Sieber C.M.K."/>
            <person name="Emerson J.B."/>
            <person name="Anantharaman K."/>
            <person name="Thomas B.C."/>
            <person name="Malmstrom R."/>
            <person name="Stieglmeier M."/>
            <person name="Klingl A."/>
            <person name="Woyke T."/>
            <person name="Ryan C.M."/>
            <person name="Banfield J.F."/>
        </authorList>
    </citation>
    <scope>NUCLEOTIDE SEQUENCE [LARGE SCALE GENOMIC DNA]</scope>
</reference>
<name>A0A2M7APH9_UNCKA</name>
<comment type="caution">
    <text evidence="1">The sequence shown here is derived from an EMBL/GenBank/DDBJ whole genome shotgun (WGS) entry which is preliminary data.</text>
</comment>
<dbReference type="Gene3D" id="2.60.40.10">
    <property type="entry name" value="Immunoglobulins"/>
    <property type="match status" value="1"/>
</dbReference>
<dbReference type="InterPro" id="IPR013783">
    <property type="entry name" value="Ig-like_fold"/>
</dbReference>
<dbReference type="Proteomes" id="UP000229916">
    <property type="component" value="Unassembled WGS sequence"/>
</dbReference>
<feature type="non-terminal residue" evidence="1">
    <location>
        <position position="1"/>
    </location>
</feature>
<dbReference type="AlphaFoldDB" id="A0A2M7APH9"/>
<evidence type="ECO:0000313" key="1">
    <source>
        <dbReference type="EMBL" id="PIU69299.1"/>
    </source>
</evidence>
<evidence type="ECO:0000313" key="2">
    <source>
        <dbReference type="Proteomes" id="UP000229916"/>
    </source>
</evidence>
<accession>A0A2M7APH9</accession>
<gene>
    <name evidence="1" type="ORF">COS81_00600</name>
</gene>
<proteinExistence type="predicted"/>